<sequence length="56" mass="6537">TLVAMTTPLIKSASGLEWPPNTRSRTVYARRKKHIVAHKPEKQIFEMGLRDVRTYR</sequence>
<dbReference type="EMBL" id="UIGY01000169">
    <property type="protein sequence ID" value="SUZ12366.1"/>
    <property type="molecule type" value="Genomic_DNA"/>
</dbReference>
<protein>
    <submittedName>
        <fullName evidence="1">Bgt-20963</fullName>
    </submittedName>
</protein>
<dbReference type="AlphaFoldDB" id="A0A381LGS6"/>
<accession>A0A381LGS6</accession>
<proteinExistence type="predicted"/>
<reference evidence="1" key="1">
    <citation type="submission" date="2018-07" db="EMBL/GenBank/DDBJ databases">
        <authorList>
            <person name="Quirk P.G."/>
            <person name="Krulwich T.A."/>
        </authorList>
    </citation>
    <scope>NUCLEOTIDE SEQUENCE</scope>
    <source>
        <strain evidence="1">96224</strain>
    </source>
</reference>
<organism evidence="1">
    <name type="scientific">Blumeria graminis f. sp. tritici 96224</name>
    <dbReference type="NCBI Taxonomy" id="1268274"/>
    <lineage>
        <taxon>Eukaryota</taxon>
        <taxon>Fungi</taxon>
        <taxon>Dikarya</taxon>
        <taxon>Ascomycota</taxon>
        <taxon>Pezizomycotina</taxon>
        <taxon>Leotiomycetes</taxon>
        <taxon>Erysiphales</taxon>
        <taxon>Erysiphaceae</taxon>
        <taxon>Blumeria</taxon>
    </lineage>
</organism>
<feature type="non-terminal residue" evidence="1">
    <location>
        <position position="1"/>
    </location>
</feature>
<name>A0A381LGS6_BLUGR</name>
<gene>
    <name evidence="1" type="ORF">BGT96224V2_LOCUS5529</name>
</gene>
<evidence type="ECO:0000313" key="1">
    <source>
        <dbReference type="EMBL" id="SUZ12366.1"/>
    </source>
</evidence>